<organism evidence="1 2">
    <name type="scientific">Brevibacterium rongguiense</name>
    <dbReference type="NCBI Taxonomy" id="2695267"/>
    <lineage>
        <taxon>Bacteria</taxon>
        <taxon>Bacillati</taxon>
        <taxon>Actinomycetota</taxon>
        <taxon>Actinomycetes</taxon>
        <taxon>Micrococcales</taxon>
        <taxon>Brevibacteriaceae</taxon>
        <taxon>Brevibacterium</taxon>
    </lineage>
</organism>
<protein>
    <submittedName>
        <fullName evidence="1">Uncharacterized protein</fullName>
    </submittedName>
</protein>
<dbReference type="RefSeq" id="WP_160952649.1">
    <property type="nucleotide sequence ID" value="NZ_WWEQ01000012.1"/>
</dbReference>
<sequence>MMTPVVPVVLTKREACRELAELRERIGDVGALRERGERFELSADELVDYGRLLDLEFLTSD</sequence>
<evidence type="ECO:0000313" key="2">
    <source>
        <dbReference type="Proteomes" id="UP000469215"/>
    </source>
</evidence>
<proteinExistence type="predicted"/>
<dbReference type="Proteomes" id="UP000469215">
    <property type="component" value="Unassembled WGS sequence"/>
</dbReference>
<keyword evidence="2" id="KW-1185">Reference proteome</keyword>
<accession>A0A6N9H6N8</accession>
<dbReference type="AlphaFoldDB" id="A0A6N9H6N8"/>
<dbReference type="EMBL" id="WWEQ01000012">
    <property type="protein sequence ID" value="MYM19212.1"/>
    <property type="molecule type" value="Genomic_DNA"/>
</dbReference>
<name>A0A6N9H6N8_9MICO</name>
<reference evidence="1 2" key="1">
    <citation type="submission" date="2020-01" db="EMBL/GenBank/DDBJ databases">
        <authorList>
            <person name="Deng T."/>
        </authorList>
    </citation>
    <scope>NUCLEOTIDE SEQUENCE [LARGE SCALE GENOMIC DNA]</scope>
    <source>
        <strain evidence="1 2">5221</strain>
    </source>
</reference>
<comment type="caution">
    <text evidence="1">The sequence shown here is derived from an EMBL/GenBank/DDBJ whole genome shotgun (WGS) entry which is preliminary data.</text>
</comment>
<evidence type="ECO:0000313" key="1">
    <source>
        <dbReference type="EMBL" id="MYM19212.1"/>
    </source>
</evidence>
<gene>
    <name evidence="1" type="ORF">GSY69_04315</name>
</gene>